<evidence type="ECO:0000313" key="3">
    <source>
        <dbReference type="Proteomes" id="UP001156601"/>
    </source>
</evidence>
<evidence type="ECO:0000313" key="2">
    <source>
        <dbReference type="EMBL" id="GLR72295.1"/>
    </source>
</evidence>
<dbReference type="Proteomes" id="UP001156601">
    <property type="component" value="Unassembled WGS sequence"/>
</dbReference>
<dbReference type="EMBL" id="BSOT01000009">
    <property type="protein sequence ID" value="GLR72295.1"/>
    <property type="molecule type" value="Genomic_DNA"/>
</dbReference>
<dbReference type="InterPro" id="IPR021367">
    <property type="entry name" value="DUF2982"/>
</dbReference>
<reference evidence="2" key="2">
    <citation type="submission" date="2023-01" db="EMBL/GenBank/DDBJ databases">
        <title>Draft genome sequence of Agaribacter marinus strain NBRC 110023.</title>
        <authorList>
            <person name="Sun Q."/>
            <person name="Mori K."/>
        </authorList>
    </citation>
    <scope>NUCLEOTIDE SEQUENCE</scope>
    <source>
        <strain evidence="2">NBRC 110023</strain>
    </source>
</reference>
<organism evidence="2 3">
    <name type="scientific">Agaribacter marinus</name>
    <dbReference type="NCBI Taxonomy" id="1431249"/>
    <lineage>
        <taxon>Bacteria</taxon>
        <taxon>Pseudomonadati</taxon>
        <taxon>Pseudomonadota</taxon>
        <taxon>Gammaproteobacteria</taxon>
        <taxon>Alteromonadales</taxon>
        <taxon>Alteromonadaceae</taxon>
        <taxon>Agaribacter</taxon>
    </lineage>
</organism>
<keyword evidence="3" id="KW-1185">Reference proteome</keyword>
<keyword evidence="1" id="KW-1133">Transmembrane helix</keyword>
<dbReference type="RefSeq" id="WP_284218714.1">
    <property type="nucleotide sequence ID" value="NZ_BSOT01000009.1"/>
</dbReference>
<evidence type="ECO:0008006" key="4">
    <source>
        <dbReference type="Google" id="ProtNLM"/>
    </source>
</evidence>
<proteinExistence type="predicted"/>
<accession>A0AA37T6H0</accession>
<feature type="transmembrane region" description="Helical" evidence="1">
    <location>
        <begin position="50"/>
        <end position="70"/>
    </location>
</feature>
<name>A0AA37T6H0_9ALTE</name>
<feature type="transmembrane region" description="Helical" evidence="1">
    <location>
        <begin position="21"/>
        <end position="38"/>
    </location>
</feature>
<dbReference type="Pfam" id="PF11201">
    <property type="entry name" value="DUF2982"/>
    <property type="match status" value="1"/>
</dbReference>
<evidence type="ECO:0000256" key="1">
    <source>
        <dbReference type="SAM" id="Phobius"/>
    </source>
</evidence>
<sequence>MSGNKTFNDDKSDEILIRASSANNGFTTSLIGIALLLFGTTGSVLLPEVFFLAAILIMAAGIVAVVMGFFKLKEPKYSLSISRESLTYFHRRGQWKVNWDNIQRFDIPRVQKGLSQVELEMVGIRLKDAEQVLGEISPRLITHLLMEQRPLVTQIDSANCADGKCYGDDLIEDTKYKLKDGNIINGISAMFANRMRRLQTGLGYDIYISANELDRSPQAFIHLLSECQTSRTNGQ</sequence>
<keyword evidence="1" id="KW-0472">Membrane</keyword>
<protein>
    <recommendedName>
        <fullName evidence="4">DUF2982 domain-containing protein</fullName>
    </recommendedName>
</protein>
<comment type="caution">
    <text evidence="2">The sequence shown here is derived from an EMBL/GenBank/DDBJ whole genome shotgun (WGS) entry which is preliminary data.</text>
</comment>
<gene>
    <name evidence="2" type="ORF">GCM10007852_32030</name>
</gene>
<keyword evidence="1" id="KW-0812">Transmembrane</keyword>
<dbReference type="AlphaFoldDB" id="A0AA37T6H0"/>
<reference evidence="2" key="1">
    <citation type="journal article" date="2014" name="Int. J. Syst. Evol. Microbiol.">
        <title>Complete genome sequence of Corynebacterium casei LMG S-19264T (=DSM 44701T), isolated from a smear-ripened cheese.</title>
        <authorList>
            <consortium name="US DOE Joint Genome Institute (JGI-PGF)"/>
            <person name="Walter F."/>
            <person name="Albersmeier A."/>
            <person name="Kalinowski J."/>
            <person name="Ruckert C."/>
        </authorList>
    </citation>
    <scope>NUCLEOTIDE SEQUENCE</scope>
    <source>
        <strain evidence="2">NBRC 110023</strain>
    </source>
</reference>